<accession>A0A8S5RNU5</accession>
<reference evidence="1" key="1">
    <citation type="journal article" date="2021" name="Proc. Natl. Acad. Sci. U.S.A.">
        <title>A Catalog of Tens of Thousands of Viruses from Human Metagenomes Reveals Hidden Associations with Chronic Diseases.</title>
        <authorList>
            <person name="Tisza M.J."/>
            <person name="Buck C.B."/>
        </authorList>
    </citation>
    <scope>NUCLEOTIDE SEQUENCE</scope>
    <source>
        <strain evidence="1">CtFlR8</strain>
    </source>
</reference>
<protein>
    <submittedName>
        <fullName evidence="1">Proline dehydrogenase/DNA Complex, Proline, Utilization, DNA, DNA</fullName>
    </submittedName>
</protein>
<proteinExistence type="predicted"/>
<sequence>MSKIKFTTTMESELLKKIKIQAIKEHLPVSAILERLIKEYLSSLPNND</sequence>
<dbReference type="Gene3D" id="1.10.1220.10">
    <property type="entry name" value="Met repressor-like"/>
    <property type="match status" value="1"/>
</dbReference>
<dbReference type="EMBL" id="BK059128">
    <property type="protein sequence ID" value="DAE32692.1"/>
    <property type="molecule type" value="Genomic_DNA"/>
</dbReference>
<name>A0A8S5RNU5_9VIRU</name>
<organism evidence="1">
    <name type="scientific">virus sp. ctFlR8</name>
    <dbReference type="NCBI Taxonomy" id="2825811"/>
    <lineage>
        <taxon>Viruses</taxon>
    </lineage>
</organism>
<dbReference type="InterPro" id="IPR013321">
    <property type="entry name" value="Arc_rbn_hlx_hlx"/>
</dbReference>
<evidence type="ECO:0000313" key="1">
    <source>
        <dbReference type="EMBL" id="DAE32692.1"/>
    </source>
</evidence>
<dbReference type="GO" id="GO:0006355">
    <property type="term" value="P:regulation of DNA-templated transcription"/>
    <property type="evidence" value="ECO:0007669"/>
    <property type="project" value="InterPro"/>
</dbReference>